<organism evidence="2 3">
    <name type="scientific">Flintibacter faecis</name>
    <dbReference type="NCBI Taxonomy" id="2763047"/>
    <lineage>
        <taxon>Bacteria</taxon>
        <taxon>Bacillati</taxon>
        <taxon>Bacillota</taxon>
        <taxon>Clostridia</taxon>
        <taxon>Eubacteriales</taxon>
        <taxon>Flintibacter</taxon>
    </lineage>
</organism>
<keyword evidence="3" id="KW-1185">Reference proteome</keyword>
<sequence length="210" mass="23509">MALTYVCSPLSAPTRAEIMVNAQRARTYMAMCEREFGCRAVAPHAYLPYLLDDSNPEERALALSFGASLLALCDRLVIYGDRISSGMKEEIRRARELGIPILNRQTQLSDGSSDPVIVGRYINGISLNGLEYLKNDADEVIYFAGVEAAKVYLREHGVTEDEMEDMVFRKSVGTCFRCGDPLFPSDISGYAYQCFKCDEDFYAFEQGRNS</sequence>
<evidence type="ECO:0000259" key="1">
    <source>
        <dbReference type="Pfam" id="PF24963"/>
    </source>
</evidence>
<evidence type="ECO:0000313" key="3">
    <source>
        <dbReference type="Proteomes" id="UP000602260"/>
    </source>
</evidence>
<comment type="caution">
    <text evidence="2">The sequence shown here is derived from an EMBL/GenBank/DDBJ whole genome shotgun (WGS) entry which is preliminary data.</text>
</comment>
<proteinExistence type="predicted"/>
<name>A0A8J6M3W8_9FIRM</name>
<accession>A0A8J6M3W8</accession>
<feature type="domain" description="DUF7768" evidence="1">
    <location>
        <begin position="3"/>
        <end position="102"/>
    </location>
</feature>
<gene>
    <name evidence="2" type="ORF">H8S55_06315</name>
</gene>
<protein>
    <recommendedName>
        <fullName evidence="1">DUF7768 domain-containing protein</fullName>
    </recommendedName>
</protein>
<reference evidence="2" key="1">
    <citation type="submission" date="2020-08" db="EMBL/GenBank/DDBJ databases">
        <title>Genome public.</title>
        <authorList>
            <person name="Liu C."/>
            <person name="Sun Q."/>
        </authorList>
    </citation>
    <scope>NUCLEOTIDE SEQUENCE</scope>
    <source>
        <strain evidence="2">BX5</strain>
    </source>
</reference>
<dbReference type="Gene3D" id="3.40.50.10400">
    <property type="entry name" value="Hypothetical protein PA1492"/>
    <property type="match status" value="1"/>
</dbReference>
<dbReference type="RefSeq" id="WP_186878250.1">
    <property type="nucleotide sequence ID" value="NZ_JACOPN010000003.1"/>
</dbReference>
<dbReference type="EMBL" id="JACOPN010000003">
    <property type="protein sequence ID" value="MBC5716928.1"/>
    <property type="molecule type" value="Genomic_DNA"/>
</dbReference>
<dbReference type="Pfam" id="PF24963">
    <property type="entry name" value="DUF7768"/>
    <property type="match status" value="1"/>
</dbReference>
<dbReference type="Proteomes" id="UP000602260">
    <property type="component" value="Unassembled WGS sequence"/>
</dbReference>
<evidence type="ECO:0000313" key="2">
    <source>
        <dbReference type="EMBL" id="MBC5716928.1"/>
    </source>
</evidence>
<dbReference type="AlphaFoldDB" id="A0A8J6M3W8"/>
<dbReference type="InterPro" id="IPR056670">
    <property type="entry name" value="DUF7768"/>
</dbReference>